<feature type="transmembrane region" description="Helical" evidence="7">
    <location>
        <begin position="97"/>
        <end position="116"/>
    </location>
</feature>
<evidence type="ECO:0000313" key="11">
    <source>
        <dbReference type="Proteomes" id="UP000180175"/>
    </source>
</evidence>
<evidence type="ECO:0000256" key="3">
    <source>
        <dbReference type="ARBA" id="ARBA00022475"/>
    </source>
</evidence>
<dbReference type="PANTHER" id="PTHR23522">
    <property type="entry name" value="BLL5896 PROTEIN"/>
    <property type="match status" value="1"/>
</dbReference>
<evidence type="ECO:0000313" key="9">
    <source>
        <dbReference type="EMBL" id="OIJ03503.1"/>
    </source>
</evidence>
<dbReference type="SUPFAM" id="SSF103473">
    <property type="entry name" value="MFS general substrate transporter"/>
    <property type="match status" value="1"/>
</dbReference>
<feature type="transmembrane region" description="Helical" evidence="7">
    <location>
        <begin position="198"/>
        <end position="220"/>
    </location>
</feature>
<keyword evidence="3" id="KW-1003">Cell membrane</keyword>
<dbReference type="PROSITE" id="PS50850">
    <property type="entry name" value="MFS"/>
    <property type="match status" value="1"/>
</dbReference>
<reference evidence="10" key="4">
    <citation type="submission" date="2020-10" db="EMBL/GenBank/DDBJ databases">
        <authorList>
            <person name="Bassil N.M."/>
            <person name="Lloyd J.R."/>
        </authorList>
    </citation>
    <scope>NUCLEOTIDE SEQUENCE</scope>
    <source>
        <strain evidence="10">NB2006</strain>
    </source>
</reference>
<evidence type="ECO:0000256" key="2">
    <source>
        <dbReference type="ARBA" id="ARBA00022448"/>
    </source>
</evidence>
<feature type="transmembrane region" description="Helical" evidence="7">
    <location>
        <begin position="327"/>
        <end position="351"/>
    </location>
</feature>
<dbReference type="EMBL" id="LQXD01000211">
    <property type="protein sequence ID" value="OIJ03503.1"/>
    <property type="molecule type" value="Genomic_DNA"/>
</dbReference>
<feature type="transmembrane region" description="Helical" evidence="7">
    <location>
        <begin position="291"/>
        <end position="315"/>
    </location>
</feature>
<feature type="transmembrane region" description="Helical" evidence="7">
    <location>
        <begin position="357"/>
        <end position="382"/>
    </location>
</feature>
<feature type="transmembrane region" description="Helical" evidence="7">
    <location>
        <begin position="137"/>
        <end position="153"/>
    </location>
</feature>
<comment type="subcellular location">
    <subcellularLocation>
        <location evidence="1">Cell membrane</location>
        <topology evidence="1">Multi-pass membrane protein</topology>
    </subcellularLocation>
</comment>
<proteinExistence type="predicted"/>
<feature type="transmembrane region" description="Helical" evidence="7">
    <location>
        <begin position="265"/>
        <end position="285"/>
    </location>
</feature>
<keyword evidence="4 7" id="KW-0812">Transmembrane</keyword>
<dbReference type="InterPro" id="IPR036259">
    <property type="entry name" value="MFS_trans_sf"/>
</dbReference>
<dbReference type="GO" id="GO:0015212">
    <property type="term" value="F:cytidine transmembrane transporter activity"/>
    <property type="evidence" value="ECO:0007669"/>
    <property type="project" value="TreeGrafter"/>
</dbReference>
<dbReference type="PANTHER" id="PTHR23522:SF4">
    <property type="entry name" value="NUCLEOSIDE PERMEASE NUPG-RELATED"/>
    <property type="match status" value="1"/>
</dbReference>
<evidence type="ECO:0000259" key="8">
    <source>
        <dbReference type="PROSITE" id="PS50850"/>
    </source>
</evidence>
<dbReference type="Proteomes" id="UP000180175">
    <property type="component" value="Chromosome"/>
</dbReference>
<feature type="transmembrane region" description="Helical" evidence="7">
    <location>
        <begin position="232"/>
        <end position="253"/>
    </location>
</feature>
<evidence type="ECO:0000256" key="7">
    <source>
        <dbReference type="SAM" id="Phobius"/>
    </source>
</evidence>
<dbReference type="EMBL" id="CP063356">
    <property type="protein sequence ID" value="QOY33806.1"/>
    <property type="molecule type" value="Genomic_DNA"/>
</dbReference>
<sequence>MEQDRFVRVHLKTVYFLIFFSFGGLFPLLSVYLRDVVGLSGAEIGTIMSIGPLMMIFAQPLWGILSDYTQKPREILSVTMIITGGLALFYLPFSVYIVLVIVAASVALFQGSIVPISDSITLNYVHEKGGDYGSIRLWGAAGFSISVLLVGTLSDIFGLQIIFYTFAVSLWLCAYFTRKMPKEGQLPKVQLKKGISQLIQNKQFILFMMTTFFVFGPIFANNFYFGLLIQDVGGSLTGVGIAFLLAAGSEIPFMRWVGYWIDRIGLLKIILIAAIVSSLRWFFYAIEPAPILIYITTIAQGMSIGLFIPAAIQYVRKITPEDVKVTAVSVYSSVGGGLGTSFCTLMAGFLLERFDIFAVYLFFGGLTTLGVITIIVVMRWCLPCK</sequence>
<dbReference type="Pfam" id="PF12832">
    <property type="entry name" value="MFS_1_like"/>
    <property type="match status" value="1"/>
</dbReference>
<keyword evidence="2" id="KW-0813">Transport</keyword>
<feature type="domain" description="Major facilitator superfamily (MFS) profile" evidence="8">
    <location>
        <begin position="203"/>
        <end position="385"/>
    </location>
</feature>
<gene>
    <name evidence="10" type="ORF">AWH56_013670</name>
    <name evidence="9" type="ORF">AWH56_24670</name>
</gene>
<accession>A0A1S2KV09</accession>
<dbReference type="KEGG" id="aia:AWH56_013670"/>
<dbReference type="RefSeq" id="WP_071319568.1">
    <property type="nucleotide sequence ID" value="NZ_CP063356.2"/>
</dbReference>
<keyword evidence="6 7" id="KW-0472">Membrane</keyword>
<feature type="transmembrane region" description="Helical" evidence="7">
    <location>
        <begin position="159"/>
        <end position="177"/>
    </location>
</feature>
<keyword evidence="5 7" id="KW-1133">Transmembrane helix</keyword>
<evidence type="ECO:0000256" key="5">
    <source>
        <dbReference type="ARBA" id="ARBA00022989"/>
    </source>
</evidence>
<dbReference type="OrthoDB" id="1650886at2"/>
<dbReference type="GO" id="GO:0015213">
    <property type="term" value="F:uridine transmembrane transporter activity"/>
    <property type="evidence" value="ECO:0007669"/>
    <property type="project" value="TreeGrafter"/>
</dbReference>
<keyword evidence="11" id="KW-1185">Reference proteome</keyword>
<evidence type="ECO:0000313" key="10">
    <source>
        <dbReference type="EMBL" id="QOY33806.1"/>
    </source>
</evidence>
<feature type="transmembrane region" description="Helical" evidence="7">
    <location>
        <begin position="44"/>
        <end position="63"/>
    </location>
</feature>
<dbReference type="InterPro" id="IPR020846">
    <property type="entry name" value="MFS_dom"/>
</dbReference>
<dbReference type="AlphaFoldDB" id="A0A1S2KV09"/>
<reference evidence="10 11" key="2">
    <citation type="journal article" date="2017" name="Genome Announc.">
        <title>Draft Genome Sequences of Four Alkaliphilic Bacteria Belonging to the Anaerobacillus Genus.</title>
        <authorList>
            <person name="Bassil N.M."/>
            <person name="Lloyd J.R."/>
        </authorList>
    </citation>
    <scope>NUCLEOTIDE SEQUENCE [LARGE SCALE GENOMIC DNA]</scope>
    <source>
        <strain evidence="10 11">NB2006</strain>
    </source>
</reference>
<organism evidence="9 11">
    <name type="scientific">Anaerobacillus isosaccharinicus</name>
    <dbReference type="NCBI Taxonomy" id="1532552"/>
    <lineage>
        <taxon>Bacteria</taxon>
        <taxon>Bacillati</taxon>
        <taxon>Bacillota</taxon>
        <taxon>Bacilli</taxon>
        <taxon>Bacillales</taxon>
        <taxon>Bacillaceae</taxon>
        <taxon>Anaerobacillus</taxon>
    </lineage>
</organism>
<protein>
    <submittedName>
        <fullName evidence="9">MFS transporter</fullName>
    </submittedName>
</protein>
<name>A0A1S2KV09_9BACI</name>
<reference evidence="9 11" key="1">
    <citation type="submission" date="2016-10" db="EMBL/GenBank/DDBJ databases">
        <title>Draft genome sequences of four alkaliphilic bacteria belonging to the Anaerobacillus genus.</title>
        <authorList>
            <person name="Bassil N.M."/>
            <person name="Lloyd J.R."/>
        </authorList>
    </citation>
    <scope>NUCLEOTIDE SEQUENCE [LARGE SCALE GENOMIC DNA]</scope>
    <source>
        <strain evidence="9 11">NB2006</strain>
    </source>
</reference>
<dbReference type="GO" id="GO:0005886">
    <property type="term" value="C:plasma membrane"/>
    <property type="evidence" value="ECO:0007669"/>
    <property type="project" value="UniProtKB-SubCell"/>
</dbReference>
<evidence type="ECO:0000256" key="4">
    <source>
        <dbReference type="ARBA" id="ARBA00022692"/>
    </source>
</evidence>
<feature type="transmembrane region" description="Helical" evidence="7">
    <location>
        <begin position="12"/>
        <end position="32"/>
    </location>
</feature>
<dbReference type="InterPro" id="IPR024989">
    <property type="entry name" value="MFS_assoc_dom"/>
</dbReference>
<evidence type="ECO:0000256" key="1">
    <source>
        <dbReference type="ARBA" id="ARBA00004651"/>
    </source>
</evidence>
<dbReference type="Gene3D" id="1.20.1250.20">
    <property type="entry name" value="MFS general substrate transporter like domains"/>
    <property type="match status" value="2"/>
</dbReference>
<evidence type="ECO:0000256" key="6">
    <source>
        <dbReference type="ARBA" id="ARBA00023136"/>
    </source>
</evidence>
<reference evidence="10 11" key="3">
    <citation type="journal article" date="2019" name="Int. J. Syst. Evol. Microbiol.">
        <title>Anaerobacillus isosaccharinicus sp. nov., an alkaliphilic bacterium which degrades isosaccharinic acid.</title>
        <authorList>
            <person name="Bassil N.M."/>
            <person name="Lloyd J.R."/>
        </authorList>
    </citation>
    <scope>NUCLEOTIDE SEQUENCE [LARGE SCALE GENOMIC DNA]</scope>
    <source>
        <strain evidence="10 11">NB2006</strain>
    </source>
</reference>